<feature type="domain" description="Glycosyl hydrolase family 13 catalytic" evidence="1">
    <location>
        <begin position="14"/>
        <end position="384"/>
    </location>
</feature>
<reference evidence="2 3" key="1">
    <citation type="submission" date="2019-11" db="EMBL/GenBank/DDBJ databases">
        <title>Maribacter lutea sp. nov., a marine bacterium isolated from intertidal sand.</title>
        <authorList>
            <person name="Liu A."/>
        </authorList>
    </citation>
    <scope>NUCLEOTIDE SEQUENCE [LARGE SCALE GENOMIC DNA]</scope>
    <source>
        <strain evidence="2 3">RZ05</strain>
    </source>
</reference>
<dbReference type="Gene3D" id="3.20.20.80">
    <property type="entry name" value="Glycosidases"/>
    <property type="match status" value="1"/>
</dbReference>
<dbReference type="OrthoDB" id="9805159at2"/>
<dbReference type="SUPFAM" id="SSF51445">
    <property type="entry name" value="(Trans)glycosidases"/>
    <property type="match status" value="1"/>
</dbReference>
<dbReference type="GO" id="GO:0005975">
    <property type="term" value="P:carbohydrate metabolic process"/>
    <property type="evidence" value="ECO:0007669"/>
    <property type="project" value="InterPro"/>
</dbReference>
<organism evidence="2 3">
    <name type="scientific">Maribacter luteus</name>
    <dbReference type="NCBI Taxonomy" id="2594478"/>
    <lineage>
        <taxon>Bacteria</taxon>
        <taxon>Pseudomonadati</taxon>
        <taxon>Bacteroidota</taxon>
        <taxon>Flavobacteriia</taxon>
        <taxon>Flavobacteriales</taxon>
        <taxon>Flavobacteriaceae</taxon>
        <taxon>Maribacter</taxon>
    </lineage>
</organism>
<dbReference type="RefSeq" id="WP_154369812.1">
    <property type="nucleotide sequence ID" value="NZ_WKJH01000030.1"/>
</dbReference>
<dbReference type="Pfam" id="PF00128">
    <property type="entry name" value="Alpha-amylase"/>
    <property type="match status" value="1"/>
</dbReference>
<keyword evidence="3" id="KW-1185">Reference proteome</keyword>
<evidence type="ECO:0000313" key="3">
    <source>
        <dbReference type="Proteomes" id="UP000443153"/>
    </source>
</evidence>
<dbReference type="EMBL" id="WKJH01000030">
    <property type="protein sequence ID" value="MRX66218.1"/>
    <property type="molecule type" value="Genomic_DNA"/>
</dbReference>
<dbReference type="SMART" id="SM00642">
    <property type="entry name" value="Aamy"/>
    <property type="match status" value="1"/>
</dbReference>
<dbReference type="Proteomes" id="UP000443153">
    <property type="component" value="Unassembled WGS sequence"/>
</dbReference>
<dbReference type="PANTHER" id="PTHR10357">
    <property type="entry name" value="ALPHA-AMYLASE FAMILY MEMBER"/>
    <property type="match status" value="1"/>
</dbReference>
<dbReference type="PANTHER" id="PTHR10357:SF199">
    <property type="entry name" value="ALPHA AMYLASE CATALYTIC REGION"/>
    <property type="match status" value="1"/>
</dbReference>
<sequence>MSTTEWFRKAVIYQVFIDRFNGFEKTENKPEFLGGNLNGVIGKLDYFESLGINVIWLSPFYESLNYHGYHITDFKKVDPHFGSKEDLQRLIHEAHKRGLYVIADFVPNHCSHEHPFFKDACQHRHSKYYDWFIFEHWPDTYRCFLDFGELPKLNLNNVGARDYMINVADYWMSLGLDGFRIDHAIGPSHKFWKVFRKRMKAKYPHAVFIGEVWCEGLEKKLIKTTGLRNKTLKRKFGISQEGIQLEYHGELDGVLDFALNKMIVEAVENGVDLLSSKKLKSKIKKHFKRIPSDYHMVTFLDNHDMNRFLLHCKGDVQIMLQAFELLLSLGHPVVIYYGTENCTYNKSPINGSIPHSDLAVREPMDWNAIDHEFLEGFKNLITKYRTQAN</sequence>
<dbReference type="AlphaFoldDB" id="A0A6I2MRD9"/>
<accession>A0A6I2MRD9</accession>
<evidence type="ECO:0000259" key="1">
    <source>
        <dbReference type="SMART" id="SM00642"/>
    </source>
</evidence>
<dbReference type="InterPro" id="IPR006047">
    <property type="entry name" value="GH13_cat_dom"/>
</dbReference>
<proteinExistence type="predicted"/>
<gene>
    <name evidence="2" type="ORF">GJ691_18845</name>
</gene>
<dbReference type="InterPro" id="IPR017853">
    <property type="entry name" value="GH"/>
</dbReference>
<name>A0A6I2MRD9_9FLAO</name>
<comment type="caution">
    <text evidence="2">The sequence shown here is derived from an EMBL/GenBank/DDBJ whole genome shotgun (WGS) entry which is preliminary data.</text>
</comment>
<evidence type="ECO:0000313" key="2">
    <source>
        <dbReference type="EMBL" id="MRX66218.1"/>
    </source>
</evidence>
<protein>
    <recommendedName>
        <fullName evidence="1">Glycosyl hydrolase family 13 catalytic domain-containing protein</fullName>
    </recommendedName>
</protein>